<proteinExistence type="inferred from homology"/>
<evidence type="ECO:0000256" key="8">
    <source>
        <dbReference type="PIRSR" id="PIRSR601929-2"/>
    </source>
</evidence>
<feature type="binding site" evidence="8">
    <location>
        <position position="100"/>
    </location>
    <ligand>
        <name>Mn(2+)</name>
        <dbReference type="ChEBI" id="CHEBI:29035"/>
    </ligand>
</feature>
<keyword evidence="5 7" id="KW-0479">Metal-binding</keyword>
<keyword evidence="12" id="KW-1185">Reference proteome</keyword>
<reference evidence="11" key="1">
    <citation type="submission" date="2016-03" db="EMBL/GenBank/DDBJ databases">
        <title>Mechanisms controlling the formation of the plant cell surface in tip-growing cells are functionally conserved among land plants.</title>
        <authorList>
            <person name="Honkanen S."/>
            <person name="Jones V.A."/>
            <person name="Morieri G."/>
            <person name="Champion C."/>
            <person name="Hetherington A.J."/>
            <person name="Kelly S."/>
            <person name="Saint-Marcoux D."/>
            <person name="Proust H."/>
            <person name="Prescott H."/>
            <person name="Dolan L."/>
        </authorList>
    </citation>
    <scope>NUCLEOTIDE SEQUENCE [LARGE SCALE GENOMIC DNA]</scope>
    <source>
        <tissue evidence="11">Whole gametophyte</tissue>
    </source>
</reference>
<feature type="domain" description="Cupin type-1" evidence="10">
    <location>
        <begin position="57"/>
        <end position="198"/>
    </location>
</feature>
<feature type="binding site" evidence="7">
    <location>
        <position position="97"/>
    </location>
    <ligand>
        <name>oxalate</name>
        <dbReference type="ChEBI" id="CHEBI:30623"/>
    </ligand>
</feature>
<sequence>MEFLASKSSVYLAIILLFYQALGRVVADMDLTDDFFIPPDQNTTSLNGKYFTYTGLRGFKGQANTFASRKATVKEFPALTSLGVSVMLLEFQPQAVNPPHTHPRASELMYMLDGILDVAFVDSTGKLYSETVRQGDLFVFPRGMVHHQFNNGTKVAKAVSSFGHPNPGTINLPITLFGTQIPNGVLKKSFKVDDQIWIGNRKTVMACEWV</sequence>
<feature type="binding site" evidence="8">
    <location>
        <position position="102"/>
    </location>
    <ligand>
        <name>Mn(2+)</name>
        <dbReference type="ChEBI" id="CHEBI:29035"/>
    </ligand>
</feature>
<comment type="similarity">
    <text evidence="2 9">Belongs to the germin family.</text>
</comment>
<evidence type="ECO:0000256" key="9">
    <source>
        <dbReference type="RuleBase" id="RU366015"/>
    </source>
</evidence>
<gene>
    <name evidence="11" type="ORF">AXG93_4346s1190</name>
</gene>
<dbReference type="GO" id="GO:0048046">
    <property type="term" value="C:apoplast"/>
    <property type="evidence" value="ECO:0007669"/>
    <property type="project" value="UniProtKB-SubCell"/>
</dbReference>
<feature type="binding site" evidence="7">
    <location>
        <position position="102"/>
    </location>
    <ligand>
        <name>oxalate</name>
        <dbReference type="ChEBI" id="CHEBI:30623"/>
    </ligand>
</feature>
<dbReference type="EMBL" id="LVLJ01000053">
    <property type="protein sequence ID" value="OAE35874.1"/>
    <property type="molecule type" value="Genomic_DNA"/>
</dbReference>
<evidence type="ECO:0000313" key="12">
    <source>
        <dbReference type="Proteomes" id="UP000077202"/>
    </source>
</evidence>
<evidence type="ECO:0000313" key="11">
    <source>
        <dbReference type="EMBL" id="OAE35874.1"/>
    </source>
</evidence>
<keyword evidence="4 9" id="KW-0964">Secreted</keyword>
<feature type="binding site" evidence="8">
    <location>
        <position position="146"/>
    </location>
    <ligand>
        <name>Mn(2+)</name>
        <dbReference type="ChEBI" id="CHEBI:29035"/>
    </ligand>
</feature>
<evidence type="ECO:0000256" key="4">
    <source>
        <dbReference type="ARBA" id="ARBA00022525"/>
    </source>
</evidence>
<evidence type="ECO:0000256" key="3">
    <source>
        <dbReference type="ARBA" id="ARBA00022523"/>
    </source>
</evidence>
<dbReference type="CDD" id="cd02241">
    <property type="entry name" value="cupin_OxOx"/>
    <property type="match status" value="1"/>
</dbReference>
<evidence type="ECO:0000259" key="10">
    <source>
        <dbReference type="SMART" id="SM00835"/>
    </source>
</evidence>
<dbReference type="SUPFAM" id="SSF51182">
    <property type="entry name" value="RmlC-like cupins"/>
    <property type="match status" value="1"/>
</dbReference>
<dbReference type="InterPro" id="IPR001929">
    <property type="entry name" value="Germin"/>
</dbReference>
<evidence type="ECO:0000256" key="6">
    <source>
        <dbReference type="ARBA" id="ARBA00023211"/>
    </source>
</evidence>
<accession>A0A176WSS2</accession>
<keyword evidence="3 9" id="KW-0052">Apoplast</keyword>
<dbReference type="Pfam" id="PF00190">
    <property type="entry name" value="Cupin_1"/>
    <property type="match status" value="1"/>
</dbReference>
<dbReference type="Gene3D" id="2.60.120.10">
    <property type="entry name" value="Jelly Rolls"/>
    <property type="match status" value="1"/>
</dbReference>
<dbReference type="PANTHER" id="PTHR31238">
    <property type="entry name" value="GERMIN-LIKE PROTEIN SUBFAMILY 3 MEMBER 3"/>
    <property type="match status" value="1"/>
</dbReference>
<protein>
    <recommendedName>
        <fullName evidence="9">Germin-like protein</fullName>
    </recommendedName>
</protein>
<dbReference type="InterPro" id="IPR011051">
    <property type="entry name" value="RmlC_Cupin_sf"/>
</dbReference>
<feature type="binding site" evidence="8">
    <location>
        <position position="107"/>
    </location>
    <ligand>
        <name>Mn(2+)</name>
        <dbReference type="ChEBI" id="CHEBI:29035"/>
    </ligand>
</feature>
<comment type="subcellular location">
    <subcellularLocation>
        <location evidence="1 9">Secreted</location>
        <location evidence="1 9">Extracellular space</location>
        <location evidence="1 9">Apoplast</location>
    </subcellularLocation>
</comment>
<keyword evidence="6 7" id="KW-0464">Manganese</keyword>
<dbReference type="Proteomes" id="UP000077202">
    <property type="component" value="Unassembled WGS sequence"/>
</dbReference>
<evidence type="ECO:0000256" key="5">
    <source>
        <dbReference type="ARBA" id="ARBA00022723"/>
    </source>
</evidence>
<dbReference type="GO" id="GO:0030145">
    <property type="term" value="F:manganese ion binding"/>
    <property type="evidence" value="ECO:0007669"/>
    <property type="project" value="UniProtKB-UniRule"/>
</dbReference>
<feature type="chain" id="PRO_5019615277" description="Germin-like protein" evidence="9">
    <location>
        <begin position="28"/>
        <end position="210"/>
    </location>
</feature>
<evidence type="ECO:0000256" key="1">
    <source>
        <dbReference type="ARBA" id="ARBA00004271"/>
    </source>
</evidence>
<evidence type="ECO:0000256" key="7">
    <source>
        <dbReference type="PIRSR" id="PIRSR601929-1"/>
    </source>
</evidence>
<evidence type="ECO:0000256" key="2">
    <source>
        <dbReference type="ARBA" id="ARBA00007456"/>
    </source>
</evidence>
<feature type="binding site" evidence="7">
    <location>
        <position position="107"/>
    </location>
    <ligand>
        <name>oxalate</name>
        <dbReference type="ChEBI" id="CHEBI:30623"/>
    </ligand>
</feature>
<dbReference type="PRINTS" id="PR00325">
    <property type="entry name" value="GERMIN"/>
</dbReference>
<dbReference type="InterPro" id="IPR006045">
    <property type="entry name" value="Cupin_1"/>
</dbReference>
<dbReference type="SMR" id="A0A176WSS2"/>
<dbReference type="SMART" id="SM00835">
    <property type="entry name" value="Cupin_1"/>
    <property type="match status" value="1"/>
</dbReference>
<dbReference type="AlphaFoldDB" id="A0A176WSS2"/>
<feature type="signal peptide" evidence="9">
    <location>
        <begin position="1"/>
        <end position="27"/>
    </location>
</feature>
<name>A0A176WSS2_MARPO</name>
<comment type="caution">
    <text evidence="11">The sequence shown here is derived from an EMBL/GenBank/DDBJ whole genome shotgun (WGS) entry which is preliminary data.</text>
</comment>
<dbReference type="InterPro" id="IPR014710">
    <property type="entry name" value="RmlC-like_jellyroll"/>
</dbReference>
<keyword evidence="9" id="KW-0732">Signal</keyword>
<organism evidence="11 12">
    <name type="scientific">Marchantia polymorpha subsp. ruderalis</name>
    <dbReference type="NCBI Taxonomy" id="1480154"/>
    <lineage>
        <taxon>Eukaryota</taxon>
        <taxon>Viridiplantae</taxon>
        <taxon>Streptophyta</taxon>
        <taxon>Embryophyta</taxon>
        <taxon>Marchantiophyta</taxon>
        <taxon>Marchantiopsida</taxon>
        <taxon>Marchantiidae</taxon>
        <taxon>Marchantiales</taxon>
        <taxon>Marchantiaceae</taxon>
        <taxon>Marchantia</taxon>
    </lineage>
</organism>